<dbReference type="InterPro" id="IPR052934">
    <property type="entry name" value="Methyl-DNA_Rec/Restrict_Enz"/>
</dbReference>
<feature type="compositionally biased region" description="Low complexity" evidence="1">
    <location>
        <begin position="684"/>
        <end position="696"/>
    </location>
</feature>
<name>A0A375JCF2_9BURK</name>
<feature type="domain" description="AAA+ ATPase" evidence="2">
    <location>
        <begin position="324"/>
        <end position="501"/>
    </location>
</feature>
<dbReference type="SMART" id="SM00382">
    <property type="entry name" value="AAA"/>
    <property type="match status" value="1"/>
</dbReference>
<dbReference type="Pfam" id="PF07728">
    <property type="entry name" value="AAA_5"/>
    <property type="match status" value="1"/>
</dbReference>
<evidence type="ECO:0000259" key="2">
    <source>
        <dbReference type="SMART" id="SM00382"/>
    </source>
</evidence>
<evidence type="ECO:0000256" key="1">
    <source>
        <dbReference type="SAM" id="MobiDB-lite"/>
    </source>
</evidence>
<feature type="region of interest" description="Disordered" evidence="1">
    <location>
        <begin position="639"/>
        <end position="716"/>
    </location>
</feature>
<evidence type="ECO:0000313" key="4">
    <source>
        <dbReference type="Proteomes" id="UP000256805"/>
    </source>
</evidence>
<dbReference type="AlphaFoldDB" id="A0A375JCF2"/>
<dbReference type="Gene3D" id="3.40.50.300">
    <property type="entry name" value="P-loop containing nucleotide triphosphate hydrolases"/>
    <property type="match status" value="1"/>
</dbReference>
<organism evidence="3 4">
    <name type="scientific">Cupriavidus taiwanensis</name>
    <dbReference type="NCBI Taxonomy" id="164546"/>
    <lineage>
        <taxon>Bacteria</taxon>
        <taxon>Pseudomonadati</taxon>
        <taxon>Pseudomonadota</taxon>
        <taxon>Betaproteobacteria</taxon>
        <taxon>Burkholderiales</taxon>
        <taxon>Burkholderiaceae</taxon>
        <taxon>Cupriavidus</taxon>
    </lineage>
</organism>
<dbReference type="SUPFAM" id="SSF52540">
    <property type="entry name" value="P-loop containing nucleoside triphosphate hydrolases"/>
    <property type="match status" value="1"/>
</dbReference>
<accession>A0A375JCF2</accession>
<dbReference type="InterPro" id="IPR003593">
    <property type="entry name" value="AAA+_ATPase"/>
</dbReference>
<evidence type="ECO:0000313" key="3">
    <source>
        <dbReference type="EMBL" id="SPS02462.1"/>
    </source>
</evidence>
<reference evidence="3 4" key="1">
    <citation type="submission" date="2018-01" db="EMBL/GenBank/DDBJ databases">
        <authorList>
            <person name="Gaut B.S."/>
            <person name="Morton B.R."/>
            <person name="Clegg M.T."/>
            <person name="Duvall M.R."/>
        </authorList>
    </citation>
    <scope>NUCLEOTIDE SEQUENCE [LARGE SCALE GENOMIC DNA]</scope>
    <source>
        <strain evidence="3">Cupriavidus taiwanensis cmp 52</strain>
    </source>
</reference>
<dbReference type="PANTHER" id="PTHR37291">
    <property type="entry name" value="5-METHYLCYTOSINE-SPECIFIC RESTRICTION ENZYME B"/>
    <property type="match status" value="1"/>
</dbReference>
<gene>
    <name evidence="3" type="ORF">CBM2634_U100005</name>
</gene>
<dbReference type="GO" id="GO:0005524">
    <property type="term" value="F:ATP binding"/>
    <property type="evidence" value="ECO:0007669"/>
    <property type="project" value="InterPro"/>
</dbReference>
<dbReference type="GO" id="GO:0016887">
    <property type="term" value="F:ATP hydrolysis activity"/>
    <property type="evidence" value="ECO:0007669"/>
    <property type="project" value="InterPro"/>
</dbReference>
<protein>
    <submittedName>
        <fullName evidence="3">Putative 5-methylcytosine-specific restriction enzyme McrBC, subunit McrB</fullName>
    </submittedName>
</protein>
<sequence length="716" mass="79370">MRRRPARRPRRQAMSRIIPNHPTAHLTYQAADQFKQVALLGGKSLFLPGDVLLWTPKHFEPLVKHYVDNLILSNDVGGFWEKLPFQIGHADCPGESVALFGELFWIVTLASSSMGPQAKIEGLQTIWAMGAPKGIAGLDLASPLLSQGLLEGVGSTKPGYSIYLWNELVYAVRLFKDFAEKDLAQRQALLADPWAFAEWMEGLDETKSRQLYHVLCHSLFPDDFERIFSEGKKAKLARHPDLGIPRAATRGRVPRDKALLDARHRIEKANPGRAIDYFEFPNLLRQPKSAPAPSGPTTTTRVTDFMEAEDERADEASDSAVPWRPRNRIFFGPPGSGKTTALEDIRASRYEAGERVMFVSFHPSYSYEDFVEGYRPTKGKDDAITTAVVKGPFREICEAAHQSPTVRHTLFIDEINRANVAKVFGELITLLEPSKRCDPNPTLDFSAARCSARLQYSGEILSVPANLDIVASMNTADRSVQAIDRALRRRFEFIETPADPGLLPMDGPTGIDLRRMLQAINDRIEFLLDGDHAIGHALLMGLDNLWDLRRVFSRRVIPLLQEYFFEDLSKAKLALTGSSKPSVFFVERELAARSLFDASADLDDQESRVSIRPNPNLAAWDATDFLALYLRGEELEAASDKLSHDRTPDREPGFDQEQQDDEELRHRVRQAHAAGEAAEGGGAPAANDANSACVPGSGPGNPGAGGDDDGDEEHVA</sequence>
<dbReference type="Proteomes" id="UP000256805">
    <property type="component" value="Unassembled WGS sequence"/>
</dbReference>
<dbReference type="EMBL" id="OVTA01000073">
    <property type="protein sequence ID" value="SPS02462.1"/>
    <property type="molecule type" value="Genomic_DNA"/>
</dbReference>
<feature type="compositionally biased region" description="Acidic residues" evidence="1">
    <location>
        <begin position="706"/>
        <end position="716"/>
    </location>
</feature>
<dbReference type="PANTHER" id="PTHR37291:SF1">
    <property type="entry name" value="TYPE IV METHYL-DIRECTED RESTRICTION ENZYME ECOKMCRB SUBUNIT"/>
    <property type="match status" value="1"/>
</dbReference>
<feature type="compositionally biased region" description="Basic and acidic residues" evidence="1">
    <location>
        <begin position="639"/>
        <end position="653"/>
    </location>
</feature>
<dbReference type="InterPro" id="IPR027417">
    <property type="entry name" value="P-loop_NTPase"/>
</dbReference>
<dbReference type="InterPro" id="IPR011704">
    <property type="entry name" value="ATPase_dyneun-rel_AAA"/>
</dbReference>
<proteinExistence type="predicted"/>